<name>A0A316A2A5_9ACTN</name>
<dbReference type="RefSeq" id="WP_109775336.1">
    <property type="nucleotide sequence ID" value="NZ_QGDQ01000020.1"/>
</dbReference>
<evidence type="ECO:0000313" key="2">
    <source>
        <dbReference type="Proteomes" id="UP000245469"/>
    </source>
</evidence>
<comment type="caution">
    <text evidence="1">The sequence shown here is derived from an EMBL/GenBank/DDBJ whole genome shotgun (WGS) entry which is preliminary data.</text>
</comment>
<accession>A0A316A2A5</accession>
<protein>
    <submittedName>
        <fullName evidence="1">Uncharacterized protein</fullName>
    </submittedName>
</protein>
<organism evidence="1 2">
    <name type="scientific">Quadrisphaera granulorum</name>
    <dbReference type="NCBI Taxonomy" id="317664"/>
    <lineage>
        <taxon>Bacteria</taxon>
        <taxon>Bacillati</taxon>
        <taxon>Actinomycetota</taxon>
        <taxon>Actinomycetes</taxon>
        <taxon>Kineosporiales</taxon>
        <taxon>Kineosporiaceae</taxon>
        <taxon>Quadrisphaera</taxon>
    </lineage>
</organism>
<sequence length="110" mass="12699">MLEHMAETAVWDRPEPVDGTVSHYYTVPELVALGADQDLAERLKAWAADWSLHVLRRADGAESLAPGELEAVHRQGQQLALELQNQLWDIEVRYWHHERPDLPVREQRTI</sequence>
<evidence type="ECO:0000313" key="1">
    <source>
        <dbReference type="EMBL" id="PWJ51723.1"/>
    </source>
</evidence>
<dbReference type="Proteomes" id="UP000245469">
    <property type="component" value="Unassembled WGS sequence"/>
</dbReference>
<gene>
    <name evidence="1" type="ORF">BXY45_1201</name>
</gene>
<dbReference type="AlphaFoldDB" id="A0A316A2A5"/>
<dbReference type="EMBL" id="QGDQ01000020">
    <property type="protein sequence ID" value="PWJ51723.1"/>
    <property type="molecule type" value="Genomic_DNA"/>
</dbReference>
<keyword evidence="2" id="KW-1185">Reference proteome</keyword>
<proteinExistence type="predicted"/>
<reference evidence="1 2" key="1">
    <citation type="submission" date="2018-03" db="EMBL/GenBank/DDBJ databases">
        <title>Genomic Encyclopedia of Archaeal and Bacterial Type Strains, Phase II (KMG-II): from individual species to whole genera.</title>
        <authorList>
            <person name="Goeker M."/>
        </authorList>
    </citation>
    <scope>NUCLEOTIDE SEQUENCE [LARGE SCALE GENOMIC DNA]</scope>
    <source>
        <strain evidence="1 2">DSM 44889</strain>
    </source>
</reference>